<name>A0A6G1HY17_9PEZI</name>
<feature type="domain" description="Stress-response A/B barrel" evidence="1">
    <location>
        <begin position="5"/>
        <end position="106"/>
    </location>
</feature>
<dbReference type="OrthoDB" id="3830014at2759"/>
<evidence type="ECO:0000259" key="1">
    <source>
        <dbReference type="PROSITE" id="PS51502"/>
    </source>
</evidence>
<dbReference type="Pfam" id="PF07876">
    <property type="entry name" value="Dabb"/>
    <property type="match status" value="1"/>
</dbReference>
<dbReference type="SUPFAM" id="SSF54909">
    <property type="entry name" value="Dimeric alpha+beta barrel"/>
    <property type="match status" value="1"/>
</dbReference>
<accession>A0A6G1HY17</accession>
<dbReference type="SMART" id="SM00886">
    <property type="entry name" value="Dabb"/>
    <property type="match status" value="1"/>
</dbReference>
<keyword evidence="3" id="KW-1185">Reference proteome</keyword>
<dbReference type="PROSITE" id="PS51502">
    <property type="entry name" value="S_R_A_B_BARREL"/>
    <property type="match status" value="1"/>
</dbReference>
<evidence type="ECO:0000313" key="2">
    <source>
        <dbReference type="EMBL" id="KAF2400920.1"/>
    </source>
</evidence>
<proteinExistence type="predicted"/>
<organism evidence="2 3">
    <name type="scientific">Trichodelitschia bisporula</name>
    <dbReference type="NCBI Taxonomy" id="703511"/>
    <lineage>
        <taxon>Eukaryota</taxon>
        <taxon>Fungi</taxon>
        <taxon>Dikarya</taxon>
        <taxon>Ascomycota</taxon>
        <taxon>Pezizomycotina</taxon>
        <taxon>Dothideomycetes</taxon>
        <taxon>Dothideomycetes incertae sedis</taxon>
        <taxon>Phaeotrichales</taxon>
        <taxon>Phaeotrichaceae</taxon>
        <taxon>Trichodelitschia</taxon>
    </lineage>
</organism>
<dbReference type="InterPro" id="IPR013097">
    <property type="entry name" value="Dabb"/>
</dbReference>
<reference evidence="2" key="1">
    <citation type="journal article" date="2020" name="Stud. Mycol.">
        <title>101 Dothideomycetes genomes: a test case for predicting lifestyles and emergence of pathogens.</title>
        <authorList>
            <person name="Haridas S."/>
            <person name="Albert R."/>
            <person name="Binder M."/>
            <person name="Bloem J."/>
            <person name="Labutti K."/>
            <person name="Salamov A."/>
            <person name="Andreopoulos B."/>
            <person name="Baker S."/>
            <person name="Barry K."/>
            <person name="Bills G."/>
            <person name="Bluhm B."/>
            <person name="Cannon C."/>
            <person name="Castanera R."/>
            <person name="Culley D."/>
            <person name="Daum C."/>
            <person name="Ezra D."/>
            <person name="Gonzalez J."/>
            <person name="Henrissat B."/>
            <person name="Kuo A."/>
            <person name="Liang C."/>
            <person name="Lipzen A."/>
            <person name="Lutzoni F."/>
            <person name="Magnuson J."/>
            <person name="Mondo S."/>
            <person name="Nolan M."/>
            <person name="Ohm R."/>
            <person name="Pangilinan J."/>
            <person name="Park H.-J."/>
            <person name="Ramirez L."/>
            <person name="Alfaro M."/>
            <person name="Sun H."/>
            <person name="Tritt A."/>
            <person name="Yoshinaga Y."/>
            <person name="Zwiers L.-H."/>
            <person name="Turgeon B."/>
            <person name="Goodwin S."/>
            <person name="Spatafora J."/>
            <person name="Crous P."/>
            <person name="Grigoriev I."/>
        </authorList>
    </citation>
    <scope>NUCLEOTIDE SEQUENCE</scope>
    <source>
        <strain evidence="2">CBS 262.69</strain>
    </source>
</reference>
<dbReference type="EMBL" id="ML996694">
    <property type="protein sequence ID" value="KAF2400920.1"/>
    <property type="molecule type" value="Genomic_DNA"/>
</dbReference>
<dbReference type="Proteomes" id="UP000799640">
    <property type="component" value="Unassembled WGS sequence"/>
</dbReference>
<dbReference type="InterPro" id="IPR011008">
    <property type="entry name" value="Dimeric_a/b-barrel"/>
</dbReference>
<gene>
    <name evidence="2" type="ORF">EJ06DRAFT_521583</name>
</gene>
<sequence length="108" mass="12050">MSGKINRITLFKLPNSEDVETAIAAFTEMQSSSLKDGKPYILSLEVKKLHNDPRSQGYTLISKSSFASLEEMKFYDDHDEAHKKVKSIVGPKIDRPAEGGVLTLYMDA</sequence>
<evidence type="ECO:0000313" key="3">
    <source>
        <dbReference type="Proteomes" id="UP000799640"/>
    </source>
</evidence>
<dbReference type="AlphaFoldDB" id="A0A6G1HY17"/>
<dbReference type="Gene3D" id="3.30.70.100">
    <property type="match status" value="1"/>
</dbReference>
<protein>
    <recommendedName>
        <fullName evidence="1">Stress-response A/B barrel domain-containing protein</fullName>
    </recommendedName>
</protein>